<feature type="binding site" evidence="6">
    <location>
        <position position="97"/>
    </location>
    <ligand>
        <name>Mg(2+)</name>
        <dbReference type="ChEBI" id="CHEBI:18420"/>
    </ligand>
</feature>
<evidence type="ECO:0000313" key="9">
    <source>
        <dbReference type="Proteomes" id="UP000245469"/>
    </source>
</evidence>
<protein>
    <recommendedName>
        <fullName evidence="6">Ribonuclease VapC</fullName>
        <shortName evidence="6">RNase VapC</shortName>
        <ecNumber evidence="6">3.1.-.-</ecNumber>
    </recommendedName>
    <alternativeName>
        <fullName evidence="6">Toxin VapC</fullName>
    </alternativeName>
</protein>
<keyword evidence="3 6" id="KW-0479">Metal-binding</keyword>
<dbReference type="GO" id="GO:0016787">
    <property type="term" value="F:hydrolase activity"/>
    <property type="evidence" value="ECO:0007669"/>
    <property type="project" value="UniProtKB-KW"/>
</dbReference>
<evidence type="ECO:0000313" key="8">
    <source>
        <dbReference type="EMBL" id="PWJ53487.1"/>
    </source>
</evidence>
<comment type="function">
    <text evidence="6">Toxic component of a toxin-antitoxin (TA) system. An RNase.</text>
</comment>
<dbReference type="GO" id="GO:0000287">
    <property type="term" value="F:magnesium ion binding"/>
    <property type="evidence" value="ECO:0007669"/>
    <property type="project" value="UniProtKB-UniRule"/>
</dbReference>
<proteinExistence type="inferred from homology"/>
<keyword evidence="1 6" id="KW-1277">Toxin-antitoxin system</keyword>
<dbReference type="GO" id="GO:0090729">
    <property type="term" value="F:toxin activity"/>
    <property type="evidence" value="ECO:0007669"/>
    <property type="project" value="UniProtKB-KW"/>
</dbReference>
<dbReference type="OrthoDB" id="1525146at2"/>
<dbReference type="SUPFAM" id="SSF88723">
    <property type="entry name" value="PIN domain-like"/>
    <property type="match status" value="1"/>
</dbReference>
<accession>A0A316ATJ7</accession>
<evidence type="ECO:0000259" key="7">
    <source>
        <dbReference type="Pfam" id="PF01850"/>
    </source>
</evidence>
<feature type="binding site" evidence="6">
    <location>
        <position position="7"/>
    </location>
    <ligand>
        <name>Mg(2+)</name>
        <dbReference type="ChEBI" id="CHEBI:18420"/>
    </ligand>
</feature>
<dbReference type="GO" id="GO:0004540">
    <property type="term" value="F:RNA nuclease activity"/>
    <property type="evidence" value="ECO:0007669"/>
    <property type="project" value="InterPro"/>
</dbReference>
<gene>
    <name evidence="6" type="primary">vapC</name>
    <name evidence="8" type="ORF">BXY45_11257</name>
</gene>
<keyword evidence="5 6" id="KW-0460">Magnesium</keyword>
<comment type="similarity">
    <text evidence="6">Belongs to the PINc/VapC protein family.</text>
</comment>
<dbReference type="CDD" id="cd09874">
    <property type="entry name" value="PIN_MT3492-like"/>
    <property type="match status" value="1"/>
</dbReference>
<evidence type="ECO:0000256" key="3">
    <source>
        <dbReference type="ARBA" id="ARBA00022723"/>
    </source>
</evidence>
<dbReference type="Pfam" id="PF01850">
    <property type="entry name" value="PIN"/>
    <property type="match status" value="1"/>
</dbReference>
<dbReference type="Gene3D" id="3.40.50.1010">
    <property type="entry name" value="5'-nuclease"/>
    <property type="match status" value="1"/>
</dbReference>
<dbReference type="InterPro" id="IPR029060">
    <property type="entry name" value="PIN-like_dom_sf"/>
</dbReference>
<reference evidence="8 9" key="1">
    <citation type="submission" date="2018-03" db="EMBL/GenBank/DDBJ databases">
        <title>Genomic Encyclopedia of Archaeal and Bacterial Type Strains, Phase II (KMG-II): from individual species to whole genera.</title>
        <authorList>
            <person name="Goeker M."/>
        </authorList>
    </citation>
    <scope>NUCLEOTIDE SEQUENCE [LARGE SCALE GENOMIC DNA]</scope>
    <source>
        <strain evidence="8 9">DSM 44889</strain>
    </source>
</reference>
<dbReference type="RefSeq" id="WP_109774515.1">
    <property type="nucleotide sequence ID" value="NZ_QGDQ01000012.1"/>
</dbReference>
<organism evidence="8 9">
    <name type="scientific">Quadrisphaera granulorum</name>
    <dbReference type="NCBI Taxonomy" id="317664"/>
    <lineage>
        <taxon>Bacteria</taxon>
        <taxon>Bacillati</taxon>
        <taxon>Actinomycetota</taxon>
        <taxon>Actinomycetes</taxon>
        <taxon>Kineosporiales</taxon>
        <taxon>Kineosporiaceae</taxon>
        <taxon>Quadrisphaera</taxon>
    </lineage>
</organism>
<comment type="caution">
    <text evidence="8">The sequence shown here is derived from an EMBL/GenBank/DDBJ whole genome shotgun (WGS) entry which is preliminary data.</text>
</comment>
<name>A0A316ATJ7_9ACTN</name>
<dbReference type="HAMAP" id="MF_00265">
    <property type="entry name" value="VapC_Nob1"/>
    <property type="match status" value="1"/>
</dbReference>
<keyword evidence="6" id="KW-0800">Toxin</keyword>
<evidence type="ECO:0000256" key="2">
    <source>
        <dbReference type="ARBA" id="ARBA00022722"/>
    </source>
</evidence>
<evidence type="ECO:0000256" key="5">
    <source>
        <dbReference type="ARBA" id="ARBA00022842"/>
    </source>
</evidence>
<keyword evidence="9" id="KW-1185">Reference proteome</keyword>
<dbReference type="AlphaFoldDB" id="A0A316ATJ7"/>
<keyword evidence="2 6" id="KW-0540">Nuclease</keyword>
<feature type="domain" description="PIN" evidence="7">
    <location>
        <begin position="5"/>
        <end position="123"/>
    </location>
</feature>
<evidence type="ECO:0000256" key="1">
    <source>
        <dbReference type="ARBA" id="ARBA00022649"/>
    </source>
</evidence>
<dbReference type="InterPro" id="IPR002716">
    <property type="entry name" value="PIN_dom"/>
</dbReference>
<sequence>MTRLYLDSSALLKRVVDEAESEHLEDRLSDEVERGSLLCTSALSTVEVSRALARLGIPDPGGATTSAALAGVHLSPLSDEVVALARRTGPALLRTLDALHLATAVLLDVDLVAAYDQRLLDAAAETGLATAEPH</sequence>
<dbReference type="EC" id="3.1.-.-" evidence="6"/>
<dbReference type="Proteomes" id="UP000245469">
    <property type="component" value="Unassembled WGS sequence"/>
</dbReference>
<evidence type="ECO:0000256" key="4">
    <source>
        <dbReference type="ARBA" id="ARBA00022801"/>
    </source>
</evidence>
<evidence type="ECO:0000256" key="6">
    <source>
        <dbReference type="HAMAP-Rule" id="MF_00265"/>
    </source>
</evidence>
<keyword evidence="4 6" id="KW-0378">Hydrolase</keyword>
<comment type="cofactor">
    <cofactor evidence="6">
        <name>Mg(2+)</name>
        <dbReference type="ChEBI" id="CHEBI:18420"/>
    </cofactor>
</comment>
<dbReference type="InterPro" id="IPR022907">
    <property type="entry name" value="VapC_family"/>
</dbReference>
<dbReference type="EMBL" id="QGDQ01000012">
    <property type="protein sequence ID" value="PWJ53487.1"/>
    <property type="molecule type" value="Genomic_DNA"/>
</dbReference>